<evidence type="ECO:0000313" key="2">
    <source>
        <dbReference type="Proteomes" id="UP000809431"/>
    </source>
</evidence>
<proteinExistence type="predicted"/>
<reference evidence="1 2" key="1">
    <citation type="submission" date="2021-01" db="EMBL/GenBank/DDBJ databases">
        <title>Draft Genome Sequence and Polyhydroxyalkanoate Biosynthetic Potential of Jeongeupia naejangsanensis Type Strain DSM 24253.</title>
        <authorList>
            <person name="Turrini P."/>
            <person name="Artuso I."/>
            <person name="Lugli G.A."/>
            <person name="Frangipani E."/>
            <person name="Ventura M."/>
            <person name="Visca P."/>
        </authorList>
    </citation>
    <scope>NUCLEOTIDE SEQUENCE [LARGE SCALE GENOMIC DNA]</scope>
    <source>
        <strain evidence="1 2">DSM 24253</strain>
    </source>
</reference>
<dbReference type="RefSeq" id="WP_203539767.1">
    <property type="nucleotide sequence ID" value="NZ_JAESND010000011.1"/>
</dbReference>
<keyword evidence="2" id="KW-1185">Reference proteome</keyword>
<accession>A0ABS2BPK2</accession>
<dbReference type="EMBL" id="JAESND010000011">
    <property type="protein sequence ID" value="MBM3117551.1"/>
    <property type="molecule type" value="Genomic_DNA"/>
</dbReference>
<name>A0ABS2BPK2_9NEIS</name>
<sequence length="150" mass="14680">MPRVQTSALLGLSALLLILLGGTTRTAMAEEGSILVQRHVAPRTAFRPDSPKSPKVIEVQVSPAATVTSQTQGIVGLGSADDALMGDMRAGQVPSPGVSGSSLAAGQNAVALGNAAGAAPGGTGRTPGGGGFAQGIGSTVVNAMSPILPR</sequence>
<gene>
    <name evidence="1" type="ORF">JMJ54_17070</name>
</gene>
<dbReference type="Proteomes" id="UP000809431">
    <property type="component" value="Unassembled WGS sequence"/>
</dbReference>
<protein>
    <submittedName>
        <fullName evidence="1">Uncharacterized protein</fullName>
    </submittedName>
</protein>
<evidence type="ECO:0000313" key="1">
    <source>
        <dbReference type="EMBL" id="MBM3117551.1"/>
    </source>
</evidence>
<organism evidence="1 2">
    <name type="scientific">Jeongeupia naejangsanensis</name>
    <dbReference type="NCBI Taxonomy" id="613195"/>
    <lineage>
        <taxon>Bacteria</taxon>
        <taxon>Pseudomonadati</taxon>
        <taxon>Pseudomonadota</taxon>
        <taxon>Betaproteobacteria</taxon>
        <taxon>Neisseriales</taxon>
        <taxon>Chitinibacteraceae</taxon>
        <taxon>Jeongeupia</taxon>
    </lineage>
</organism>
<comment type="caution">
    <text evidence="1">The sequence shown here is derived from an EMBL/GenBank/DDBJ whole genome shotgun (WGS) entry which is preliminary data.</text>
</comment>